<keyword evidence="8 9" id="KW-0472">Membrane</keyword>
<evidence type="ECO:0000256" key="2">
    <source>
        <dbReference type="ARBA" id="ARBA00007783"/>
    </source>
</evidence>
<evidence type="ECO:0000259" key="10">
    <source>
        <dbReference type="Pfam" id="PF01061"/>
    </source>
</evidence>
<evidence type="ECO:0000256" key="8">
    <source>
        <dbReference type="ARBA" id="ARBA00023136"/>
    </source>
</evidence>
<feature type="transmembrane region" description="Helical" evidence="9">
    <location>
        <begin position="142"/>
        <end position="164"/>
    </location>
</feature>
<evidence type="ECO:0000313" key="11">
    <source>
        <dbReference type="EMBL" id="WOD14041.1"/>
    </source>
</evidence>
<feature type="transmembrane region" description="Helical" evidence="9">
    <location>
        <begin position="64"/>
        <end position="82"/>
    </location>
</feature>
<dbReference type="Pfam" id="PF01061">
    <property type="entry name" value="ABC2_membrane"/>
    <property type="match status" value="1"/>
</dbReference>
<sequence>MVADDLKRLLNNVSVIGFMAWCDVRSRYKRTVLGPLWLTLGTLLGTAGLGYIWSELFRLDRSTFVPALTCGLIVWQFLSGCITEAPTTFNRQAGIIRNMDVPLSIHPVQMVTKHFINLLHTAPVFVVVAVLLAVPVGWNTLLVVPCLLLVILNLAWITFLLSILGARFRDLEYLIAAVMPLLMFLSPVMYRPNYLPISGRLLWLNPLSHLIEIVRYPLLGSAPPSFVVWTNVVMAVVGWTLVLVLFHRVHSRIAFWI</sequence>
<dbReference type="PANTHER" id="PTHR30413">
    <property type="entry name" value="INNER MEMBRANE TRANSPORT PERMEASE"/>
    <property type="match status" value="1"/>
</dbReference>
<dbReference type="RefSeq" id="WP_317015788.1">
    <property type="nucleotide sequence ID" value="NZ_CP136511.1"/>
</dbReference>
<proteinExistence type="inferred from homology"/>
<dbReference type="InterPro" id="IPR013525">
    <property type="entry name" value="ABC2_TM"/>
</dbReference>
<keyword evidence="3" id="KW-0813">Transport</keyword>
<accession>A0ABZ0E9Z9</accession>
<keyword evidence="12" id="KW-1185">Reference proteome</keyword>
<evidence type="ECO:0000256" key="5">
    <source>
        <dbReference type="ARBA" id="ARBA00022692"/>
    </source>
</evidence>
<comment type="subcellular location">
    <subcellularLocation>
        <location evidence="1">Cell membrane</location>
        <topology evidence="1">Multi-pass membrane protein</topology>
    </subcellularLocation>
</comment>
<evidence type="ECO:0000256" key="3">
    <source>
        <dbReference type="ARBA" id="ARBA00022448"/>
    </source>
</evidence>
<feature type="transmembrane region" description="Helical" evidence="9">
    <location>
        <begin position="171"/>
        <end position="190"/>
    </location>
</feature>
<dbReference type="Proteomes" id="UP001302652">
    <property type="component" value="Chromosome 3"/>
</dbReference>
<evidence type="ECO:0000313" key="12">
    <source>
        <dbReference type="Proteomes" id="UP001302652"/>
    </source>
</evidence>
<feature type="transmembrane region" description="Helical" evidence="9">
    <location>
        <begin position="226"/>
        <end position="246"/>
    </location>
</feature>
<feature type="transmembrane region" description="Helical" evidence="9">
    <location>
        <begin position="115"/>
        <end position="136"/>
    </location>
</feature>
<organism evidence="11 12">
    <name type="scientific">Paraburkholderia kirstenboschensis</name>
    <dbReference type="NCBI Taxonomy" id="1245436"/>
    <lineage>
        <taxon>Bacteria</taxon>
        <taxon>Pseudomonadati</taxon>
        <taxon>Pseudomonadota</taxon>
        <taxon>Betaproteobacteria</taxon>
        <taxon>Burkholderiales</taxon>
        <taxon>Burkholderiaceae</taxon>
        <taxon>Paraburkholderia</taxon>
    </lineage>
</organism>
<evidence type="ECO:0000256" key="6">
    <source>
        <dbReference type="ARBA" id="ARBA00022989"/>
    </source>
</evidence>
<dbReference type="EMBL" id="CP136511">
    <property type="protein sequence ID" value="WOD14041.1"/>
    <property type="molecule type" value="Genomic_DNA"/>
</dbReference>
<reference evidence="11 12" key="1">
    <citation type="submission" date="2023-10" db="EMBL/GenBank/DDBJ databases">
        <title>Surface-active antibiotics is a multifunctional adaptation for post-fire microbes.</title>
        <authorList>
            <person name="Liu M.D."/>
            <person name="Du Y."/>
            <person name="Koupaei S.K."/>
            <person name="Kim N.R."/>
            <person name="Zhang W."/>
            <person name="Traxler M.F."/>
        </authorList>
    </citation>
    <scope>NUCLEOTIDE SEQUENCE [LARGE SCALE GENOMIC DNA]</scope>
    <source>
        <strain evidence="11 12">F3</strain>
    </source>
</reference>
<evidence type="ECO:0000256" key="7">
    <source>
        <dbReference type="ARBA" id="ARBA00023047"/>
    </source>
</evidence>
<keyword evidence="4" id="KW-1003">Cell membrane</keyword>
<evidence type="ECO:0000256" key="9">
    <source>
        <dbReference type="SAM" id="Phobius"/>
    </source>
</evidence>
<feature type="domain" description="ABC-2 type transporter transmembrane" evidence="10">
    <location>
        <begin position="19"/>
        <end position="217"/>
    </location>
</feature>
<keyword evidence="5 9" id="KW-0812">Transmembrane</keyword>
<keyword evidence="6 9" id="KW-1133">Transmembrane helix</keyword>
<name>A0ABZ0E9Z9_9BURK</name>
<protein>
    <submittedName>
        <fullName evidence="11">ABC transporter permease</fullName>
    </submittedName>
</protein>
<dbReference type="PANTHER" id="PTHR30413:SF10">
    <property type="entry name" value="CAPSULE POLYSACCHARIDE EXPORT INNER-MEMBRANE PROTEIN CTRC"/>
    <property type="match status" value="1"/>
</dbReference>
<comment type="similarity">
    <text evidence="2">Belongs to the ABC-2 integral membrane protein family.</text>
</comment>
<feature type="transmembrane region" description="Helical" evidence="9">
    <location>
        <begin position="32"/>
        <end position="52"/>
    </location>
</feature>
<keyword evidence="7" id="KW-0762">Sugar transport</keyword>
<evidence type="ECO:0000256" key="1">
    <source>
        <dbReference type="ARBA" id="ARBA00004651"/>
    </source>
</evidence>
<evidence type="ECO:0000256" key="4">
    <source>
        <dbReference type="ARBA" id="ARBA00022475"/>
    </source>
</evidence>
<gene>
    <name evidence="11" type="ORF">RW095_00450</name>
</gene>
<keyword evidence="7" id="KW-0625">Polysaccharide transport</keyword>